<feature type="region of interest" description="Disordered" evidence="1">
    <location>
        <begin position="1"/>
        <end position="25"/>
    </location>
</feature>
<organism evidence="2 3">
    <name type="scientific">Burkholderia cenocepacia</name>
    <dbReference type="NCBI Taxonomy" id="95486"/>
    <lineage>
        <taxon>Bacteria</taxon>
        <taxon>Pseudomonadati</taxon>
        <taxon>Pseudomonadota</taxon>
        <taxon>Betaproteobacteria</taxon>
        <taxon>Burkholderiales</taxon>
        <taxon>Burkholderiaceae</taxon>
        <taxon>Burkholderia</taxon>
        <taxon>Burkholderia cepacia complex</taxon>
    </lineage>
</organism>
<dbReference type="Proteomes" id="UP000494322">
    <property type="component" value="Unassembled WGS sequence"/>
</dbReference>
<protein>
    <submittedName>
        <fullName evidence="2">Uncharacterized protein</fullName>
    </submittedName>
</protein>
<evidence type="ECO:0000313" key="3">
    <source>
        <dbReference type="Proteomes" id="UP000494322"/>
    </source>
</evidence>
<evidence type="ECO:0000256" key="1">
    <source>
        <dbReference type="SAM" id="MobiDB-lite"/>
    </source>
</evidence>
<name>A0A6J5J5P8_9BURK</name>
<dbReference type="AlphaFoldDB" id="A0A6J5J5P8"/>
<sequence>MHLIGNDRRTRRRFHVDTRNGQRGHRHDISMRLALRRAWPTVPGFAKIRQRLERAHRHEPHIARCPFPNRRFRRRDVDDYPMRPAEPPGRGIRIVQRDDDASGASRNVCPRDARRDVVATASKSVVHLSIRELTVMIEIVNRYRQRISKRNCGHGCEKYRGADTRSQKNTQSHGGILREVRCDVSHDRIDTRYAVHATIVDADSRLRFKHESHQGRAHPIACATACATHPRFIVNSAVGRRTT</sequence>
<proteinExistence type="predicted"/>
<evidence type="ECO:0000313" key="2">
    <source>
        <dbReference type="EMBL" id="CAB3966920.1"/>
    </source>
</evidence>
<gene>
    <name evidence="2" type="ORF">BCO9919_02530</name>
</gene>
<dbReference type="EMBL" id="CABWIK020000011">
    <property type="protein sequence ID" value="CAB3966920.1"/>
    <property type="molecule type" value="Genomic_DNA"/>
</dbReference>
<accession>A0A6J5J5P8</accession>
<reference evidence="2 3" key="1">
    <citation type="submission" date="2020-04" db="EMBL/GenBank/DDBJ databases">
        <authorList>
            <person name="Depoorter E."/>
        </authorList>
    </citation>
    <scope>NUCLEOTIDE SEQUENCE [LARGE SCALE GENOMIC DNA]</scope>
    <source>
        <strain evidence="2 3">BCC0132</strain>
    </source>
</reference>